<evidence type="ECO:0000256" key="11">
    <source>
        <dbReference type="ARBA" id="ARBA00033088"/>
    </source>
</evidence>
<evidence type="ECO:0000256" key="3">
    <source>
        <dbReference type="ARBA" id="ARBA00022676"/>
    </source>
</evidence>
<evidence type="ECO:0000256" key="6">
    <source>
        <dbReference type="ARBA" id="ARBA00022824"/>
    </source>
</evidence>
<evidence type="ECO:0000256" key="7">
    <source>
        <dbReference type="ARBA" id="ARBA00022989"/>
    </source>
</evidence>
<dbReference type="GeneID" id="108971463"/>
<organism evidence="14">
    <name type="scientific">Bactrocera latifrons</name>
    <name type="common">Malaysian fruit fly</name>
    <name type="synonym">Chaetodacus latifrons</name>
    <dbReference type="NCBI Taxonomy" id="174628"/>
    <lineage>
        <taxon>Eukaryota</taxon>
        <taxon>Metazoa</taxon>
        <taxon>Ecdysozoa</taxon>
        <taxon>Arthropoda</taxon>
        <taxon>Hexapoda</taxon>
        <taxon>Insecta</taxon>
        <taxon>Pterygota</taxon>
        <taxon>Neoptera</taxon>
        <taxon>Endopterygota</taxon>
        <taxon>Diptera</taxon>
        <taxon>Brachycera</taxon>
        <taxon>Muscomorpha</taxon>
        <taxon>Tephritoidea</taxon>
        <taxon>Tephritidae</taxon>
        <taxon>Bactrocera</taxon>
        <taxon>Bactrocera</taxon>
    </lineage>
</organism>
<dbReference type="InterPro" id="IPR001296">
    <property type="entry name" value="Glyco_trans_1"/>
</dbReference>
<keyword evidence="6" id="KW-0256">Endoplasmic reticulum</keyword>
<comment type="subcellular location">
    <subcellularLocation>
        <location evidence="1">Endoplasmic reticulum membrane</location>
        <topology evidence="1">Single-pass membrane protein</topology>
    </subcellularLocation>
</comment>
<dbReference type="GO" id="GO:0004578">
    <property type="term" value="F:chitobiosyldiphosphodolichol beta-mannosyltransferase activity"/>
    <property type="evidence" value="ECO:0007669"/>
    <property type="project" value="UniProtKB-EC"/>
</dbReference>
<dbReference type="GO" id="GO:0005789">
    <property type="term" value="C:endoplasmic reticulum membrane"/>
    <property type="evidence" value="ECO:0007669"/>
    <property type="project" value="UniProtKB-SubCell"/>
</dbReference>
<keyword evidence="3 14" id="KW-0328">Glycosyltransferase</keyword>
<evidence type="ECO:0000256" key="12">
    <source>
        <dbReference type="ARBA" id="ARBA00045071"/>
    </source>
</evidence>
<comment type="catalytic activity">
    <reaction evidence="12">
        <text>an N,N'-diacetylchitobiosyl-diphospho-di-trans,poly-cis-dolichol + GDP-alpha-D-mannose = a beta-D-Man-(1-&gt;4)-beta-D-GlcNAc-(1-&gt;4)-alpha-D-GlcNAc-diphospho-di-trans,poly-cis-dolichol + GDP + H(+)</text>
        <dbReference type="Rhea" id="RHEA:13865"/>
        <dbReference type="Rhea" id="RHEA-COMP:19510"/>
        <dbReference type="Rhea" id="RHEA-COMP:19511"/>
        <dbReference type="ChEBI" id="CHEBI:15378"/>
        <dbReference type="ChEBI" id="CHEBI:57269"/>
        <dbReference type="ChEBI" id="CHEBI:57527"/>
        <dbReference type="ChEBI" id="CHEBI:58189"/>
        <dbReference type="ChEBI" id="CHEBI:58472"/>
        <dbReference type="EC" id="2.4.1.142"/>
    </reaction>
    <physiologicalReaction direction="left-to-right" evidence="12">
        <dbReference type="Rhea" id="RHEA:13866"/>
    </physiologicalReaction>
</comment>
<dbReference type="EMBL" id="GDHF01031417">
    <property type="protein sequence ID" value="JAI20897.1"/>
    <property type="molecule type" value="Transcribed_RNA"/>
</dbReference>
<keyword evidence="7" id="KW-1133">Transmembrane helix</keyword>
<reference evidence="14" key="1">
    <citation type="submission" date="2015-06" db="EMBL/GenBank/DDBJ databases">
        <authorList>
            <person name="Hoefler B.C."/>
            <person name="Straight P.D."/>
        </authorList>
    </citation>
    <scope>NUCLEOTIDE SEQUENCE</scope>
</reference>
<dbReference type="OrthoDB" id="614844at2759"/>
<dbReference type="AlphaFoldDB" id="A0A0K8U2H2"/>
<evidence type="ECO:0000256" key="5">
    <source>
        <dbReference type="ARBA" id="ARBA00022692"/>
    </source>
</evidence>
<comment type="pathway">
    <text evidence="2">Protein modification; protein glycosylation.</text>
</comment>
<evidence type="ECO:0000256" key="8">
    <source>
        <dbReference type="ARBA" id="ARBA00023136"/>
    </source>
</evidence>
<dbReference type="CDD" id="cd03816">
    <property type="entry name" value="GT33_ALG1-like"/>
    <property type="match status" value="1"/>
</dbReference>
<dbReference type="PANTHER" id="PTHR13036:SF0">
    <property type="entry name" value="CHITOBIOSYLDIPHOSPHODOLICHOL BETA-MANNOSYLTRANSFERASE"/>
    <property type="match status" value="1"/>
</dbReference>
<evidence type="ECO:0000313" key="14">
    <source>
        <dbReference type="EMBL" id="JAI20897.1"/>
    </source>
</evidence>
<keyword evidence="4 14" id="KW-0808">Transferase</keyword>
<evidence type="ECO:0000256" key="10">
    <source>
        <dbReference type="ARBA" id="ARBA00031566"/>
    </source>
</evidence>
<dbReference type="PANTHER" id="PTHR13036">
    <property type="entry name" value="BETA1,4 MANNOSYLTRANSFERASE"/>
    <property type="match status" value="1"/>
</dbReference>
<proteinExistence type="predicted"/>
<evidence type="ECO:0000256" key="4">
    <source>
        <dbReference type="ARBA" id="ARBA00022679"/>
    </source>
</evidence>
<dbReference type="CTD" id="56052"/>
<gene>
    <name evidence="14" type="primary">Alg1</name>
    <name evidence="14" type="ORF">c0_g1_i1</name>
</gene>
<evidence type="ECO:0000259" key="13">
    <source>
        <dbReference type="Pfam" id="PF00534"/>
    </source>
</evidence>
<feature type="domain" description="Glycosyl transferase family 1" evidence="13">
    <location>
        <begin position="259"/>
        <end position="425"/>
    </location>
</feature>
<accession>A0A0K8U2H2</accession>
<evidence type="ECO:0000256" key="2">
    <source>
        <dbReference type="ARBA" id="ARBA00004922"/>
    </source>
</evidence>
<protein>
    <recommendedName>
        <fullName evidence="10">Beta-1,4-mannosyltransferase</fullName>
    </recommendedName>
    <alternativeName>
        <fullName evidence="11">GDP-Man:GlcNAc2-PP-dolichol mannosyltransferase</fullName>
    </alternativeName>
    <alternativeName>
        <fullName evidence="9">GDP-mannose-dolichol diphosphochitobiose mannosyltransferase</fullName>
    </alternativeName>
</protein>
<evidence type="ECO:0000256" key="9">
    <source>
        <dbReference type="ARBA" id="ARBA00031434"/>
    </source>
</evidence>
<dbReference type="InterPro" id="IPR026051">
    <property type="entry name" value="ALG1-like"/>
</dbReference>
<keyword evidence="5" id="KW-0812">Transmembrane</keyword>
<sequence length="450" mass="51446">MVDVQIGRRNACIVVLGDIGRSPRMQYHAVSLLEENYNVDFIGYVETKPLDALTNAHHKVKIHELSPVPVTNLTPKLKLIFKTFWQTLSLLMALVSIRRSNFLLVQNPPGVPTLIVCYLYCAFTRTKFIIDWHNYTYTILALSTTSGEKSYFCRLAKWIERSFGGKANAHFCVTKAMQEDLLLNWNIGPAVVLYDRPPTQFHPIELDQKHKLFMKLSKEYPQFLPKCYADLKESGVIETTALTQKLISGNVSYKPQRVAIVVSSTSWTPDEDFGILLKALEDYESTASARPNNFPTILCIITGKGPQKEEYECIMSKLKWSKVSIITPWLDVEDYPLILASADLGVCLHYSSSGLDLPMKVVDMFGCGLPVCAYNFNCLGELVTHGQNGFIFENHKDLADQLKFWFENFPCNPSLLESKERFRKNLQEFQTLRWHENWRNNALPVFNSYT</sequence>
<evidence type="ECO:0000256" key="1">
    <source>
        <dbReference type="ARBA" id="ARBA00004389"/>
    </source>
</evidence>
<dbReference type="Pfam" id="PF00534">
    <property type="entry name" value="Glycos_transf_1"/>
    <property type="match status" value="1"/>
</dbReference>
<keyword evidence="8" id="KW-0472">Membrane</keyword>
<dbReference type="SUPFAM" id="SSF53756">
    <property type="entry name" value="UDP-Glycosyltransferase/glycogen phosphorylase"/>
    <property type="match status" value="1"/>
</dbReference>
<name>A0A0K8U2H2_BACLA</name>
<dbReference type="Gene3D" id="3.40.50.2000">
    <property type="entry name" value="Glycogen Phosphorylase B"/>
    <property type="match status" value="1"/>
</dbReference>